<proteinExistence type="inferred from homology"/>
<evidence type="ECO:0000313" key="7">
    <source>
        <dbReference type="Proteomes" id="UP000216311"/>
    </source>
</evidence>
<comment type="similarity">
    <text evidence="2">Belongs to the bacterial solute-binding protein SsuA/TauA family.</text>
</comment>
<dbReference type="InterPro" id="IPR001638">
    <property type="entry name" value="Solute-binding_3/MltF_N"/>
</dbReference>
<dbReference type="EMBL" id="NMVQ01000044">
    <property type="protein sequence ID" value="OYO18328.1"/>
    <property type="molecule type" value="Genomic_DNA"/>
</dbReference>
<feature type="chain" id="PRO_5012016110" evidence="4">
    <location>
        <begin position="30"/>
        <end position="325"/>
    </location>
</feature>
<dbReference type="SMART" id="SM00062">
    <property type="entry name" value="PBPb"/>
    <property type="match status" value="1"/>
</dbReference>
<gene>
    <name evidence="6" type="ORF">CGZ93_15140</name>
</gene>
<comment type="caution">
    <text evidence="6">The sequence shown here is derived from an EMBL/GenBank/DDBJ whole genome shotgun (WGS) entry which is preliminary data.</text>
</comment>
<dbReference type="GO" id="GO:0042597">
    <property type="term" value="C:periplasmic space"/>
    <property type="evidence" value="ECO:0007669"/>
    <property type="project" value="UniProtKB-SubCell"/>
</dbReference>
<feature type="signal peptide" evidence="4">
    <location>
        <begin position="1"/>
        <end position="29"/>
    </location>
</feature>
<dbReference type="Pfam" id="PF09084">
    <property type="entry name" value="NMT1"/>
    <property type="match status" value="1"/>
</dbReference>
<comment type="subcellular location">
    <subcellularLocation>
        <location evidence="1">Periplasm</location>
    </subcellularLocation>
</comment>
<dbReference type="AlphaFoldDB" id="A0A255GRB1"/>
<keyword evidence="3 4" id="KW-0732">Signal</keyword>
<dbReference type="PANTHER" id="PTHR30024:SF47">
    <property type="entry name" value="TAURINE-BINDING PERIPLASMIC PROTEIN"/>
    <property type="match status" value="1"/>
</dbReference>
<evidence type="ECO:0000313" key="6">
    <source>
        <dbReference type="EMBL" id="OYO18328.1"/>
    </source>
</evidence>
<evidence type="ECO:0000256" key="3">
    <source>
        <dbReference type="ARBA" id="ARBA00022729"/>
    </source>
</evidence>
<evidence type="ECO:0000256" key="1">
    <source>
        <dbReference type="ARBA" id="ARBA00004418"/>
    </source>
</evidence>
<organism evidence="6 7">
    <name type="scientific">Enemella dayhoffiae</name>
    <dbReference type="NCBI Taxonomy" id="2016507"/>
    <lineage>
        <taxon>Bacteria</taxon>
        <taxon>Bacillati</taxon>
        <taxon>Actinomycetota</taxon>
        <taxon>Actinomycetes</taxon>
        <taxon>Propionibacteriales</taxon>
        <taxon>Propionibacteriaceae</taxon>
        <taxon>Enemella</taxon>
    </lineage>
</organism>
<dbReference type="SUPFAM" id="SSF53850">
    <property type="entry name" value="Periplasmic binding protein-like II"/>
    <property type="match status" value="1"/>
</dbReference>
<dbReference type="Proteomes" id="UP000216311">
    <property type="component" value="Unassembled WGS sequence"/>
</dbReference>
<evidence type="ECO:0000256" key="4">
    <source>
        <dbReference type="SAM" id="SignalP"/>
    </source>
</evidence>
<dbReference type="PANTHER" id="PTHR30024">
    <property type="entry name" value="ALIPHATIC SULFONATES-BINDING PROTEIN-RELATED"/>
    <property type="match status" value="1"/>
</dbReference>
<dbReference type="PROSITE" id="PS51257">
    <property type="entry name" value="PROKAR_LIPOPROTEIN"/>
    <property type="match status" value="1"/>
</dbReference>
<accession>A0A255GRB1</accession>
<evidence type="ECO:0000259" key="5">
    <source>
        <dbReference type="SMART" id="SM00062"/>
    </source>
</evidence>
<protein>
    <submittedName>
        <fullName evidence="6">Nitrate ABC transporter substrate-binding protein</fullName>
    </submittedName>
</protein>
<evidence type="ECO:0000256" key="2">
    <source>
        <dbReference type="ARBA" id="ARBA00010742"/>
    </source>
</evidence>
<dbReference type="OrthoDB" id="7808807at2"/>
<dbReference type="RefSeq" id="WP_094364994.1">
    <property type="nucleotide sequence ID" value="NZ_NMVQ01000044.1"/>
</dbReference>
<dbReference type="InterPro" id="IPR015168">
    <property type="entry name" value="SsuA/THI5"/>
</dbReference>
<feature type="domain" description="Solute-binding protein family 3/N-terminal" evidence="5">
    <location>
        <begin position="43"/>
        <end position="272"/>
    </location>
</feature>
<keyword evidence="7" id="KW-1185">Reference proteome</keyword>
<name>A0A255GRB1_9ACTN</name>
<dbReference type="Gene3D" id="3.40.190.10">
    <property type="entry name" value="Periplasmic binding protein-like II"/>
    <property type="match status" value="2"/>
</dbReference>
<sequence>MKKLTTMVVAAAAALALGLTGCGGGGSNAAPGSAGGGKLEKTELKVGSLPLADYAALYWAKDKGFFNKEGLNVEIVAVQGGPVGIQKVASGELDMTNSTPFGTSMAANSGLPIKSVVLTSSLADKGLGVFVKPESPIKSMADLNGKSLGINTTRNMGDITFNNLAKSKGLDVKPNWVEVPFPEMIKGVQAGSIEAGYLPEPFASAARNAGLRQIADLTEGPNKGLAGSDYVASDKFVKSNPNTAAAFARAMYAAGADLNANEAAEREWLPGVAKLDPKVAQNMPLPKYYDSFKMADYVKAVDILKQQGLVKPDYKPEDRVFQPGK</sequence>
<reference evidence="6 7" key="1">
    <citation type="submission" date="2017-07" db="EMBL/GenBank/DDBJ databases">
        <title>Draft whole genome sequences of clinical Proprionibacteriaceae strains.</title>
        <authorList>
            <person name="Bernier A.-M."/>
            <person name="Bernard K."/>
            <person name="Domingo M.-C."/>
        </authorList>
    </citation>
    <scope>NUCLEOTIDE SEQUENCE [LARGE SCALE GENOMIC DNA]</scope>
    <source>
        <strain evidence="6 7">NML 130396</strain>
    </source>
</reference>